<keyword evidence="1" id="KW-0812">Transmembrane</keyword>
<feature type="transmembrane region" description="Helical" evidence="1">
    <location>
        <begin position="58"/>
        <end position="81"/>
    </location>
</feature>
<protein>
    <recommendedName>
        <fullName evidence="4">RGS domain-containing protein</fullName>
    </recommendedName>
</protein>
<keyword evidence="1" id="KW-0472">Membrane</keyword>
<evidence type="ECO:0000313" key="2">
    <source>
        <dbReference type="EMBL" id="KAF7548506.1"/>
    </source>
</evidence>
<dbReference type="AlphaFoldDB" id="A0A9P5H4E1"/>
<keyword evidence="3" id="KW-1185">Reference proteome</keyword>
<dbReference type="OrthoDB" id="5313079at2759"/>
<evidence type="ECO:0008006" key="4">
    <source>
        <dbReference type="Google" id="ProtNLM"/>
    </source>
</evidence>
<reference evidence="2" key="1">
    <citation type="submission" date="2020-03" db="EMBL/GenBank/DDBJ databases">
        <title>Draft Genome Sequence of Cylindrodendrum hubeiense.</title>
        <authorList>
            <person name="Buettner E."/>
            <person name="Kellner H."/>
        </authorList>
    </citation>
    <scope>NUCLEOTIDE SEQUENCE</scope>
    <source>
        <strain evidence="2">IHI 201604</strain>
    </source>
</reference>
<feature type="transmembrane region" description="Helical" evidence="1">
    <location>
        <begin position="23"/>
        <end position="46"/>
    </location>
</feature>
<sequence>MSTMAGISVYTFPPSPPKWDGVGVFYVSFCAIWSTLVFSGMAFCWFNRHNPILKIRGLPLSFAAITFLHTYWILGQITYPIGGTMPLVLAYDIQYFFMGIWFPLGIALFHASNIRFLHVAKLQKQFTHPDLRSHAGCNGAQTSWLCRLRNMNYSEIVMILIGLGMVLQALLTVAIGGSRSRVGMVAVGTMASDLDLDRRTDPDLASLGNPRYNGMAHPDHRLLLHATPMFMISTYVPAFAPVNAYFAPSQWIHLSVMMFEVFTVFVPVCQVLMLWILNKKVVDSNAKWETASQATTLRVSASAEWNSSLSVAEKGQPLDYLDQAMGDRLLTMSALDHVLNENPGPLQDFSALSDFSGENIAFLTRTAFWRSMWPAPGEQQKLDAYNHALEIYTDFISPRDAEFPLNLSSQDLKRLEDIFEKSARITGIQYTKV</sequence>
<gene>
    <name evidence="2" type="ORF">G7Z17_g7018</name>
</gene>
<feature type="transmembrane region" description="Helical" evidence="1">
    <location>
        <begin position="222"/>
        <end position="246"/>
    </location>
</feature>
<name>A0A9P5H4E1_9HYPO</name>
<dbReference type="EMBL" id="JAANBB010000146">
    <property type="protein sequence ID" value="KAF7548506.1"/>
    <property type="molecule type" value="Genomic_DNA"/>
</dbReference>
<evidence type="ECO:0000256" key="1">
    <source>
        <dbReference type="SAM" id="Phobius"/>
    </source>
</evidence>
<comment type="caution">
    <text evidence="2">The sequence shown here is derived from an EMBL/GenBank/DDBJ whole genome shotgun (WGS) entry which is preliminary data.</text>
</comment>
<feature type="transmembrane region" description="Helical" evidence="1">
    <location>
        <begin position="156"/>
        <end position="175"/>
    </location>
</feature>
<feature type="transmembrane region" description="Helical" evidence="1">
    <location>
        <begin position="93"/>
        <end position="111"/>
    </location>
</feature>
<dbReference type="Proteomes" id="UP000722485">
    <property type="component" value="Unassembled WGS sequence"/>
</dbReference>
<evidence type="ECO:0000313" key="3">
    <source>
        <dbReference type="Proteomes" id="UP000722485"/>
    </source>
</evidence>
<proteinExistence type="predicted"/>
<accession>A0A9P5H4E1</accession>
<keyword evidence="1" id="KW-1133">Transmembrane helix</keyword>
<feature type="transmembrane region" description="Helical" evidence="1">
    <location>
        <begin position="258"/>
        <end position="277"/>
    </location>
</feature>
<organism evidence="2 3">
    <name type="scientific">Cylindrodendrum hubeiense</name>
    <dbReference type="NCBI Taxonomy" id="595255"/>
    <lineage>
        <taxon>Eukaryota</taxon>
        <taxon>Fungi</taxon>
        <taxon>Dikarya</taxon>
        <taxon>Ascomycota</taxon>
        <taxon>Pezizomycotina</taxon>
        <taxon>Sordariomycetes</taxon>
        <taxon>Hypocreomycetidae</taxon>
        <taxon>Hypocreales</taxon>
        <taxon>Nectriaceae</taxon>
        <taxon>Cylindrodendrum</taxon>
    </lineage>
</organism>